<dbReference type="EMBL" id="JAGKHQ010000004">
    <property type="protein sequence ID" value="KAG7518905.1"/>
    <property type="molecule type" value="Genomic_DNA"/>
</dbReference>
<gene>
    <name evidence="1" type="ORF">JOB18_047103</name>
</gene>
<evidence type="ECO:0000313" key="1">
    <source>
        <dbReference type="EMBL" id="KAG7518905.1"/>
    </source>
</evidence>
<dbReference type="Proteomes" id="UP000693946">
    <property type="component" value="Linkage Group LG12"/>
</dbReference>
<name>A0AAV6SLH3_SOLSE</name>
<keyword evidence="2" id="KW-1185">Reference proteome</keyword>
<protein>
    <submittedName>
        <fullName evidence="1">Uncharacterized protein</fullName>
    </submittedName>
</protein>
<organism evidence="1 2">
    <name type="scientific">Solea senegalensis</name>
    <name type="common">Senegalese sole</name>
    <dbReference type="NCBI Taxonomy" id="28829"/>
    <lineage>
        <taxon>Eukaryota</taxon>
        <taxon>Metazoa</taxon>
        <taxon>Chordata</taxon>
        <taxon>Craniata</taxon>
        <taxon>Vertebrata</taxon>
        <taxon>Euteleostomi</taxon>
        <taxon>Actinopterygii</taxon>
        <taxon>Neopterygii</taxon>
        <taxon>Teleostei</taxon>
        <taxon>Neoteleostei</taxon>
        <taxon>Acanthomorphata</taxon>
        <taxon>Carangaria</taxon>
        <taxon>Pleuronectiformes</taxon>
        <taxon>Pleuronectoidei</taxon>
        <taxon>Soleidae</taxon>
        <taxon>Solea</taxon>
    </lineage>
</organism>
<sequence>MLCVRLLHQPLTLVNASSDDSDHFCRYYWVSFAGVVNGDTDIALRRRLAATESSLSQWFGINVFHKKSNKPQKQRRRRNTGRLNHIYTRSLTVNTLFPLLLTSCTYSLSLSPPSHHAPRGLQYIIDKGKRLERNNNRVGSHTQTHSVTRTRVLTASVMSWPQDAESVKCHFLQY</sequence>
<accession>A0AAV6SLH3</accession>
<evidence type="ECO:0000313" key="2">
    <source>
        <dbReference type="Proteomes" id="UP000693946"/>
    </source>
</evidence>
<dbReference type="AlphaFoldDB" id="A0AAV6SLH3"/>
<comment type="caution">
    <text evidence="1">The sequence shown here is derived from an EMBL/GenBank/DDBJ whole genome shotgun (WGS) entry which is preliminary data.</text>
</comment>
<proteinExistence type="predicted"/>
<reference evidence="1 2" key="1">
    <citation type="journal article" date="2021" name="Sci. Rep.">
        <title>Chromosome anchoring in Senegalese sole (Solea senegalensis) reveals sex-associated markers and genome rearrangements in flatfish.</title>
        <authorList>
            <person name="Guerrero-Cozar I."/>
            <person name="Gomez-Garrido J."/>
            <person name="Berbel C."/>
            <person name="Martinez-Blanch J.F."/>
            <person name="Alioto T."/>
            <person name="Claros M.G."/>
            <person name="Gagnaire P.A."/>
            <person name="Manchado M."/>
        </authorList>
    </citation>
    <scope>NUCLEOTIDE SEQUENCE [LARGE SCALE GENOMIC DNA]</scope>
    <source>
        <strain evidence="1">Sse05_10M</strain>
    </source>
</reference>